<dbReference type="AlphaFoldDB" id="M5SSJ9"/>
<comment type="caution">
    <text evidence="1">The sequence shown here is derived from an EMBL/GenBank/DDBJ whole genome shotgun (WGS) entry which is preliminary data.</text>
</comment>
<evidence type="ECO:0000313" key="2">
    <source>
        <dbReference type="Proteomes" id="UP000011996"/>
    </source>
</evidence>
<dbReference type="EMBL" id="ANOF01000006">
    <property type="protein sequence ID" value="EMI29254.1"/>
    <property type="molecule type" value="Genomic_DNA"/>
</dbReference>
<proteinExistence type="predicted"/>
<evidence type="ECO:0000313" key="1">
    <source>
        <dbReference type="EMBL" id="EMI29254.1"/>
    </source>
</evidence>
<protein>
    <submittedName>
        <fullName evidence="1">Uncharacterized protein</fullName>
    </submittedName>
</protein>
<sequence length="40" mass="4487">MPCADVATLASDLLSRTEWMPSDIDKVVVYIRRSFASRGE</sequence>
<dbReference type="PATRIC" id="fig|1263868.3.peg.175"/>
<dbReference type="Proteomes" id="UP000011996">
    <property type="component" value="Unassembled WGS sequence"/>
</dbReference>
<gene>
    <name evidence="1" type="ORF">RESH_00156</name>
</gene>
<name>M5SSJ9_9BACT</name>
<reference evidence="1 2" key="1">
    <citation type="journal article" date="2013" name="Mar. Genomics">
        <title>Expression of sulfatases in Rhodopirellula baltica and the diversity of sulfatases in the genus Rhodopirellula.</title>
        <authorList>
            <person name="Wegner C.E."/>
            <person name="Richter-Heitmann T."/>
            <person name="Klindworth A."/>
            <person name="Klockow C."/>
            <person name="Richter M."/>
            <person name="Achstetter T."/>
            <person name="Glockner F.O."/>
            <person name="Harder J."/>
        </authorList>
    </citation>
    <scope>NUCLEOTIDE SEQUENCE [LARGE SCALE GENOMIC DNA]</scope>
    <source>
        <strain evidence="1 2">SH398</strain>
    </source>
</reference>
<organism evidence="1 2">
    <name type="scientific">Rhodopirellula europaea SH398</name>
    <dbReference type="NCBI Taxonomy" id="1263868"/>
    <lineage>
        <taxon>Bacteria</taxon>
        <taxon>Pseudomonadati</taxon>
        <taxon>Planctomycetota</taxon>
        <taxon>Planctomycetia</taxon>
        <taxon>Pirellulales</taxon>
        <taxon>Pirellulaceae</taxon>
        <taxon>Rhodopirellula</taxon>
    </lineage>
</organism>
<accession>M5SSJ9</accession>